<dbReference type="PROSITE" id="PS00662">
    <property type="entry name" value="T2SP_E"/>
    <property type="match status" value="1"/>
</dbReference>
<dbReference type="SUPFAM" id="SSF160246">
    <property type="entry name" value="EspE N-terminal domain-like"/>
    <property type="match status" value="1"/>
</dbReference>
<dbReference type="Gene3D" id="1.10.40.70">
    <property type="match status" value="1"/>
</dbReference>
<evidence type="ECO:0000313" key="6">
    <source>
        <dbReference type="Proteomes" id="UP000236220"/>
    </source>
</evidence>
<dbReference type="InterPro" id="IPR003593">
    <property type="entry name" value="AAA+_ATPase"/>
</dbReference>
<dbReference type="FunFam" id="3.40.50.300:FF:000398">
    <property type="entry name" value="Type IV pilus assembly ATPase PilB"/>
    <property type="match status" value="1"/>
</dbReference>
<evidence type="ECO:0000259" key="4">
    <source>
        <dbReference type="PROSITE" id="PS00662"/>
    </source>
</evidence>
<gene>
    <name evidence="5" type="ORF">Lysil_1463</name>
</gene>
<dbReference type="Gene3D" id="3.30.300.160">
    <property type="entry name" value="Type II secretion system, protein E, N-terminal domain"/>
    <property type="match status" value="1"/>
</dbReference>
<dbReference type="Pfam" id="PF00437">
    <property type="entry name" value="T2SSE"/>
    <property type="match status" value="1"/>
</dbReference>
<reference evidence="5 6" key="1">
    <citation type="submission" date="2017-08" db="EMBL/GenBank/DDBJ databases">
        <title>Lysobacter sylvestris genome.</title>
        <authorList>
            <person name="Zhang D.-C."/>
            <person name="Albuquerque L."/>
            <person name="Franca L."/>
            <person name="Froufe H.J.C."/>
            <person name="Barroso C."/>
            <person name="Egas C."/>
            <person name="Da Costa M."/>
            <person name="Margesin R."/>
        </authorList>
    </citation>
    <scope>NUCLEOTIDE SEQUENCE [LARGE SCALE GENOMIC DNA]</scope>
    <source>
        <strain evidence="5 6">AM20-91</strain>
    </source>
</reference>
<dbReference type="FunFam" id="3.30.450.90:FF:000001">
    <property type="entry name" value="Type II secretion system ATPase GspE"/>
    <property type="match status" value="1"/>
</dbReference>
<dbReference type="EMBL" id="NPZB01000001">
    <property type="protein sequence ID" value="PNS09834.1"/>
    <property type="molecule type" value="Genomic_DNA"/>
</dbReference>
<evidence type="ECO:0000256" key="3">
    <source>
        <dbReference type="ARBA" id="ARBA00022840"/>
    </source>
</evidence>
<dbReference type="GO" id="GO:0005524">
    <property type="term" value="F:ATP binding"/>
    <property type="evidence" value="ECO:0007669"/>
    <property type="project" value="UniProtKB-KW"/>
</dbReference>
<dbReference type="Pfam" id="PF05157">
    <property type="entry name" value="MshEN"/>
    <property type="match status" value="1"/>
</dbReference>
<dbReference type="RefSeq" id="WP_103074857.1">
    <property type="nucleotide sequence ID" value="NZ_NPZB01000001.1"/>
</dbReference>
<dbReference type="InterPro" id="IPR027417">
    <property type="entry name" value="P-loop_NTPase"/>
</dbReference>
<dbReference type="AlphaFoldDB" id="A0A2K1Q484"/>
<dbReference type="InterPro" id="IPR007831">
    <property type="entry name" value="T2SS_GspE_N"/>
</dbReference>
<dbReference type="GO" id="GO:0005886">
    <property type="term" value="C:plasma membrane"/>
    <property type="evidence" value="ECO:0007669"/>
    <property type="project" value="TreeGrafter"/>
</dbReference>
<name>A0A2K1Q484_9GAMM</name>
<dbReference type="Proteomes" id="UP000236220">
    <property type="component" value="Unassembled WGS sequence"/>
</dbReference>
<dbReference type="PANTHER" id="PTHR30258:SF2">
    <property type="entry name" value="COMG OPERON PROTEIN 1"/>
    <property type="match status" value="1"/>
</dbReference>
<keyword evidence="3" id="KW-0067">ATP-binding</keyword>
<dbReference type="GO" id="GO:0016887">
    <property type="term" value="F:ATP hydrolysis activity"/>
    <property type="evidence" value="ECO:0007669"/>
    <property type="project" value="TreeGrafter"/>
</dbReference>
<evidence type="ECO:0000313" key="5">
    <source>
        <dbReference type="EMBL" id="PNS09834.1"/>
    </source>
</evidence>
<organism evidence="5 6">
    <name type="scientific">Solilutibacter silvestris</name>
    <dbReference type="NCBI Taxonomy" id="1645665"/>
    <lineage>
        <taxon>Bacteria</taxon>
        <taxon>Pseudomonadati</taxon>
        <taxon>Pseudomonadota</taxon>
        <taxon>Gammaproteobacteria</taxon>
        <taxon>Lysobacterales</taxon>
        <taxon>Lysobacteraceae</taxon>
        <taxon>Solilutibacter</taxon>
    </lineage>
</organism>
<protein>
    <submittedName>
        <fullName evidence="5">Type II secretory pathway ATPase PulE/Tfp pilus assembly pathway</fullName>
    </submittedName>
</protein>
<keyword evidence="6" id="KW-1185">Reference proteome</keyword>
<evidence type="ECO:0000256" key="1">
    <source>
        <dbReference type="ARBA" id="ARBA00006611"/>
    </source>
</evidence>
<dbReference type="CDD" id="cd01129">
    <property type="entry name" value="PulE-GspE-like"/>
    <property type="match status" value="1"/>
</dbReference>
<comment type="caution">
    <text evidence="5">The sequence shown here is derived from an EMBL/GenBank/DDBJ whole genome shotgun (WGS) entry which is preliminary data.</text>
</comment>
<dbReference type="PANTHER" id="PTHR30258">
    <property type="entry name" value="TYPE II SECRETION SYSTEM PROTEIN GSPE-RELATED"/>
    <property type="match status" value="1"/>
</dbReference>
<dbReference type="SMART" id="SM00382">
    <property type="entry name" value="AAA"/>
    <property type="match status" value="1"/>
</dbReference>
<proteinExistence type="inferred from homology"/>
<feature type="domain" description="Bacterial type II secretion system protein E" evidence="4">
    <location>
        <begin position="372"/>
        <end position="386"/>
    </location>
</feature>
<dbReference type="OrthoDB" id="9804785at2"/>
<dbReference type="Gene3D" id="3.30.450.90">
    <property type="match status" value="1"/>
</dbReference>
<accession>A0A2K1Q484</accession>
<dbReference type="InterPro" id="IPR037257">
    <property type="entry name" value="T2SS_E_N_sf"/>
</dbReference>
<dbReference type="SUPFAM" id="SSF52540">
    <property type="entry name" value="P-loop containing nucleoside triphosphate hydrolases"/>
    <property type="match status" value="1"/>
</dbReference>
<evidence type="ECO:0000256" key="2">
    <source>
        <dbReference type="ARBA" id="ARBA00022741"/>
    </source>
</evidence>
<comment type="similarity">
    <text evidence="1">Belongs to the GSP E family.</text>
</comment>
<keyword evidence="2" id="KW-0547">Nucleotide-binding</keyword>
<dbReference type="Gene3D" id="3.40.50.300">
    <property type="entry name" value="P-loop containing nucleotide triphosphate hydrolases"/>
    <property type="match status" value="1"/>
</dbReference>
<dbReference type="InterPro" id="IPR001482">
    <property type="entry name" value="T2SS/T4SS_dom"/>
</dbReference>
<sequence>MNAEAAIVSELLANGDIRPDELRRAEAVLEPGTGVLAMLEKLGLLSEQRQALATAHVLHLPLADPANAPELAPDIQPVSMRFLRQFQLIPVRLEADGLEVWSAQAHVHAALDAMRIATEQPLKVKVASRSVVTALLDRWYPEVAPDTADGDGESSDLEDVEHLRDMASEAPVIRIVNQILQRAAELGASDIHLEPFERQLKLRYRIDGVLEDMESPPVAMAAAILSRFKILAKLDIAERRLPQDGRIQLRVQGRELDLRASTVPTTHGESLVLRLLDREAVQFDLAQMGFSDHLRAQFEEVLQQPHGIVLVTGPTGSGKTTTLYAALSQLNTPHVKIITVEDPVEYRMEGVNQIQVKPQIGLDFSHALRSIVRQDPDIILVGEMRDIETARTAIQSALTGHLVLSTLHTNSAAGGLTRLRDMGIENYLVASTVNALLAQRLVRRIESTHAQPYLASESEIERFSLRRYQPQGDIVLHRPVPSALTPTGYRGRVAIAELVLMSDALSRAVMDNAATGALERIAREEGSASMAEDGIRKALAGLTTLEEVMRVTQADRE</sequence>